<dbReference type="Proteomes" id="UP000774750">
    <property type="component" value="Unassembled WGS sequence"/>
</dbReference>
<reference evidence="8" key="2">
    <citation type="journal article" date="2021" name="Sci. Rep.">
        <title>The distribution of antibiotic resistance genes in chicken gut microbiota commensals.</title>
        <authorList>
            <person name="Juricova H."/>
            <person name="Matiasovicova J."/>
            <person name="Kubasova T."/>
            <person name="Cejkova D."/>
            <person name="Rychlik I."/>
        </authorList>
    </citation>
    <scope>NUCLEOTIDE SEQUENCE</scope>
    <source>
        <strain evidence="8">An559</strain>
    </source>
</reference>
<accession>A0A938X8Q4</accession>
<feature type="transmembrane region" description="Helical" evidence="7">
    <location>
        <begin position="39"/>
        <end position="62"/>
    </location>
</feature>
<gene>
    <name evidence="8" type="ORF">H6A12_12605</name>
</gene>
<feature type="transmembrane region" description="Helical" evidence="7">
    <location>
        <begin position="384"/>
        <end position="404"/>
    </location>
</feature>
<keyword evidence="3" id="KW-0813">Transport</keyword>
<organism evidence="8 9">
    <name type="scientific">Merdimmobilis hominis</name>
    <dbReference type="NCBI Taxonomy" id="2897707"/>
    <lineage>
        <taxon>Bacteria</taxon>
        <taxon>Bacillati</taxon>
        <taxon>Bacillota</taxon>
        <taxon>Clostridia</taxon>
        <taxon>Eubacteriales</taxon>
        <taxon>Oscillospiraceae</taxon>
        <taxon>Merdimmobilis</taxon>
    </lineage>
</organism>
<feature type="transmembrane region" description="Helical" evidence="7">
    <location>
        <begin position="246"/>
        <end position="267"/>
    </location>
</feature>
<name>A0A938X8Q4_9FIRM</name>
<feature type="transmembrane region" description="Helical" evidence="7">
    <location>
        <begin position="101"/>
        <end position="123"/>
    </location>
</feature>
<protein>
    <submittedName>
        <fullName evidence="8">MFS transporter</fullName>
    </submittedName>
</protein>
<evidence type="ECO:0000313" key="9">
    <source>
        <dbReference type="Proteomes" id="UP000774750"/>
    </source>
</evidence>
<dbReference type="AlphaFoldDB" id="A0A938X8Q4"/>
<dbReference type="RefSeq" id="WP_204448383.1">
    <property type="nucleotide sequence ID" value="NZ_JACJKY010000037.1"/>
</dbReference>
<dbReference type="EMBL" id="JACJKY010000037">
    <property type="protein sequence ID" value="MBM6921980.1"/>
    <property type="molecule type" value="Genomic_DNA"/>
</dbReference>
<sequence length="414" mass="44543">MKKEYIRTKYACYTANLSMSVVGNLSPLLFLTFRSLYGISFSMLGALILINFCTQLGVDLLFSFYSHKFNIEKAVKLTPVLTSLGLLIYAVFPFFFPDAVYVGLVIGTVVFAASGGLVEVLISPVIAEMAPDDADHEVSKLHSVYAWGVVGVVILSTLFLLVFGKENWQILALLWTIIPIVSCVLFFTSKVPNLKTPQHASNVLSLIKGKDFLVCFFCIFLGGASECTMSQWSSSYLEQALGIPKVWGDVFGVALFAVMLGLGRSLYAKYGKNIYKVLMLSGIGATLCYLAATLSNVALVGLIACAMTGFCVAMLWPGSLLVASERFPASGVAVFALMAAGGDLGASIGPQLVGAVTDFALKNEWVTALAASMQMSVDQLGMKIGLLCAIIFPLLASVLLIVLYRSSKKRTHSN</sequence>
<feature type="transmembrane region" description="Helical" evidence="7">
    <location>
        <begin position="74"/>
        <end position="95"/>
    </location>
</feature>
<feature type="transmembrane region" description="Helical" evidence="7">
    <location>
        <begin position="170"/>
        <end position="191"/>
    </location>
</feature>
<feature type="transmembrane region" description="Helical" evidence="7">
    <location>
        <begin position="329"/>
        <end position="349"/>
    </location>
</feature>
<dbReference type="GO" id="GO:0005886">
    <property type="term" value="C:plasma membrane"/>
    <property type="evidence" value="ECO:0007669"/>
    <property type="project" value="UniProtKB-SubCell"/>
</dbReference>
<dbReference type="PANTHER" id="PTHR23514">
    <property type="entry name" value="BYPASS OF STOP CODON PROTEIN 6"/>
    <property type="match status" value="1"/>
</dbReference>
<keyword evidence="5 7" id="KW-1133">Transmembrane helix</keyword>
<dbReference type="Gene3D" id="1.20.1250.20">
    <property type="entry name" value="MFS general substrate transporter like domains"/>
    <property type="match status" value="2"/>
</dbReference>
<comment type="similarity">
    <text evidence="2">Belongs to the major facilitator superfamily.</text>
</comment>
<evidence type="ECO:0000256" key="6">
    <source>
        <dbReference type="ARBA" id="ARBA00023136"/>
    </source>
</evidence>
<evidence type="ECO:0000256" key="3">
    <source>
        <dbReference type="ARBA" id="ARBA00022448"/>
    </source>
</evidence>
<comment type="caution">
    <text evidence="8">The sequence shown here is derived from an EMBL/GenBank/DDBJ whole genome shotgun (WGS) entry which is preliminary data.</text>
</comment>
<dbReference type="InterPro" id="IPR051788">
    <property type="entry name" value="MFS_Transporter"/>
</dbReference>
<evidence type="ECO:0000256" key="2">
    <source>
        <dbReference type="ARBA" id="ARBA00008335"/>
    </source>
</evidence>
<evidence type="ECO:0000313" key="8">
    <source>
        <dbReference type="EMBL" id="MBM6921980.1"/>
    </source>
</evidence>
<proteinExistence type="inferred from homology"/>
<comment type="subcellular location">
    <subcellularLocation>
        <location evidence="1">Cell membrane</location>
        <topology evidence="1">Multi-pass membrane protein</topology>
    </subcellularLocation>
</comment>
<keyword evidence="4 7" id="KW-0812">Transmembrane</keyword>
<keyword evidence="6 7" id="KW-0472">Membrane</keyword>
<feature type="transmembrane region" description="Helical" evidence="7">
    <location>
        <begin position="298"/>
        <end position="317"/>
    </location>
</feature>
<evidence type="ECO:0000256" key="5">
    <source>
        <dbReference type="ARBA" id="ARBA00022989"/>
    </source>
</evidence>
<feature type="transmembrane region" description="Helical" evidence="7">
    <location>
        <begin position="274"/>
        <end position="292"/>
    </location>
</feature>
<dbReference type="Pfam" id="PF07690">
    <property type="entry name" value="MFS_1"/>
    <property type="match status" value="1"/>
</dbReference>
<reference evidence="8" key="1">
    <citation type="submission" date="2020-08" db="EMBL/GenBank/DDBJ databases">
        <authorList>
            <person name="Cejkova D."/>
            <person name="Kubasova T."/>
            <person name="Jahodarova E."/>
            <person name="Rychlik I."/>
        </authorList>
    </citation>
    <scope>NUCLEOTIDE SEQUENCE</scope>
    <source>
        <strain evidence="8">An559</strain>
    </source>
</reference>
<feature type="transmembrane region" description="Helical" evidence="7">
    <location>
        <begin position="144"/>
        <end position="164"/>
    </location>
</feature>
<dbReference type="InterPro" id="IPR011701">
    <property type="entry name" value="MFS"/>
</dbReference>
<dbReference type="PANTHER" id="PTHR23514:SF3">
    <property type="entry name" value="BYPASS OF STOP CODON PROTEIN 6"/>
    <property type="match status" value="1"/>
</dbReference>
<keyword evidence="9" id="KW-1185">Reference proteome</keyword>
<dbReference type="GO" id="GO:0022857">
    <property type="term" value="F:transmembrane transporter activity"/>
    <property type="evidence" value="ECO:0007669"/>
    <property type="project" value="InterPro"/>
</dbReference>
<dbReference type="InterPro" id="IPR036259">
    <property type="entry name" value="MFS_trans_sf"/>
</dbReference>
<evidence type="ECO:0000256" key="4">
    <source>
        <dbReference type="ARBA" id="ARBA00022692"/>
    </source>
</evidence>
<evidence type="ECO:0000256" key="7">
    <source>
        <dbReference type="SAM" id="Phobius"/>
    </source>
</evidence>
<evidence type="ECO:0000256" key="1">
    <source>
        <dbReference type="ARBA" id="ARBA00004651"/>
    </source>
</evidence>
<dbReference type="SUPFAM" id="SSF103473">
    <property type="entry name" value="MFS general substrate transporter"/>
    <property type="match status" value="1"/>
</dbReference>